<accession>A0A0B2WY35</accession>
<dbReference type="EMBL" id="AZHE01000001">
    <property type="protein sequence ID" value="KHO01192.1"/>
    <property type="molecule type" value="Genomic_DNA"/>
</dbReference>
<feature type="region of interest" description="Disordered" evidence="1">
    <location>
        <begin position="20"/>
        <end position="68"/>
    </location>
</feature>
<protein>
    <submittedName>
        <fullName evidence="2">Uncharacterized protein</fullName>
    </submittedName>
</protein>
<dbReference type="AlphaFoldDB" id="A0A0B2WY35"/>
<evidence type="ECO:0000313" key="2">
    <source>
        <dbReference type="EMBL" id="KHO01192.1"/>
    </source>
</evidence>
<feature type="compositionally biased region" description="Basic residues" evidence="1">
    <location>
        <begin position="184"/>
        <end position="193"/>
    </location>
</feature>
<keyword evidence="3" id="KW-1185">Reference proteome</keyword>
<reference evidence="2 3" key="1">
    <citation type="journal article" date="2014" name="Proc. Natl. Acad. Sci. U.S.A.">
        <title>Trajectory and genomic determinants of fungal-pathogen speciation and host adaptation.</title>
        <authorList>
            <person name="Hu X."/>
            <person name="Xiao G."/>
            <person name="Zheng P."/>
            <person name="Shang Y."/>
            <person name="Su Y."/>
            <person name="Zhang X."/>
            <person name="Liu X."/>
            <person name="Zhan S."/>
            <person name="St Leger R.J."/>
            <person name="Wang C."/>
        </authorList>
    </citation>
    <scope>NUCLEOTIDE SEQUENCE [LARGE SCALE GENOMIC DNA]</scope>
    <source>
        <strain evidence="2 3">ARSEF 1941</strain>
    </source>
</reference>
<dbReference type="GeneID" id="63734648"/>
<dbReference type="HOGENOM" id="CLU_1409080_0_0_1"/>
<evidence type="ECO:0000256" key="1">
    <source>
        <dbReference type="SAM" id="MobiDB-lite"/>
    </source>
</evidence>
<gene>
    <name evidence="2" type="ORF">MAM_00193</name>
</gene>
<name>A0A0B2WY35_METAS</name>
<comment type="caution">
    <text evidence="2">The sequence shown here is derived from an EMBL/GenBank/DDBJ whole genome shotgun (WGS) entry which is preliminary data.</text>
</comment>
<dbReference type="Proteomes" id="UP000030816">
    <property type="component" value="Unassembled WGS sequence"/>
</dbReference>
<feature type="compositionally biased region" description="Basic and acidic residues" evidence="1">
    <location>
        <begin position="31"/>
        <end position="53"/>
    </location>
</feature>
<proteinExistence type="predicted"/>
<evidence type="ECO:0000313" key="3">
    <source>
        <dbReference type="Proteomes" id="UP000030816"/>
    </source>
</evidence>
<feature type="region of interest" description="Disordered" evidence="1">
    <location>
        <begin position="164"/>
        <end position="193"/>
    </location>
</feature>
<organism evidence="2 3">
    <name type="scientific">Metarhizium album (strain ARSEF 1941)</name>
    <dbReference type="NCBI Taxonomy" id="1081103"/>
    <lineage>
        <taxon>Eukaryota</taxon>
        <taxon>Fungi</taxon>
        <taxon>Dikarya</taxon>
        <taxon>Ascomycota</taxon>
        <taxon>Pezizomycotina</taxon>
        <taxon>Sordariomycetes</taxon>
        <taxon>Hypocreomycetidae</taxon>
        <taxon>Hypocreales</taxon>
        <taxon>Clavicipitaceae</taxon>
        <taxon>Metarhizium</taxon>
    </lineage>
</organism>
<dbReference type="RefSeq" id="XP_040682257.1">
    <property type="nucleotide sequence ID" value="XM_040818992.1"/>
</dbReference>
<sequence>MPPCSDGLCLCPGLLSLPPPRFPALLPGSPEARDPAAERAAEDDAHGNPHQEAADDFLAAGSARDELQDPVADVEAAEPVGRVCPRRQRRQRIRGRGPRREHVPWRGWRRRRRRGAVAVAVAVEVEVEVCARHGRWFLGPSCARHQARPLLPLPLLARVPVFSGPPSRAEPTRVRQQANVQARCAKRRQKTLD</sequence>